<accession>A0AAV7U7F0</accession>
<dbReference type="AlphaFoldDB" id="A0AAV7U7F0"/>
<protein>
    <submittedName>
        <fullName evidence="2">Uncharacterized protein</fullName>
    </submittedName>
</protein>
<comment type="caution">
    <text evidence="2">The sequence shown here is derived from an EMBL/GenBank/DDBJ whole genome shotgun (WGS) entry which is preliminary data.</text>
</comment>
<dbReference type="Proteomes" id="UP001066276">
    <property type="component" value="Chromosome 3_1"/>
</dbReference>
<gene>
    <name evidence="2" type="ORF">NDU88_001267</name>
</gene>
<proteinExistence type="predicted"/>
<reference evidence="2" key="1">
    <citation type="journal article" date="2022" name="bioRxiv">
        <title>Sequencing and chromosome-scale assembly of the giantPleurodeles waltlgenome.</title>
        <authorList>
            <person name="Brown T."/>
            <person name="Elewa A."/>
            <person name="Iarovenko S."/>
            <person name="Subramanian E."/>
            <person name="Araus A.J."/>
            <person name="Petzold A."/>
            <person name="Susuki M."/>
            <person name="Suzuki K.-i.T."/>
            <person name="Hayashi T."/>
            <person name="Toyoda A."/>
            <person name="Oliveira C."/>
            <person name="Osipova E."/>
            <person name="Leigh N.D."/>
            <person name="Simon A."/>
            <person name="Yun M.H."/>
        </authorList>
    </citation>
    <scope>NUCLEOTIDE SEQUENCE</scope>
    <source>
        <strain evidence="2">20211129_DDA</strain>
        <tissue evidence="2">Liver</tissue>
    </source>
</reference>
<organism evidence="2 3">
    <name type="scientific">Pleurodeles waltl</name>
    <name type="common">Iberian ribbed newt</name>
    <dbReference type="NCBI Taxonomy" id="8319"/>
    <lineage>
        <taxon>Eukaryota</taxon>
        <taxon>Metazoa</taxon>
        <taxon>Chordata</taxon>
        <taxon>Craniata</taxon>
        <taxon>Vertebrata</taxon>
        <taxon>Euteleostomi</taxon>
        <taxon>Amphibia</taxon>
        <taxon>Batrachia</taxon>
        <taxon>Caudata</taxon>
        <taxon>Salamandroidea</taxon>
        <taxon>Salamandridae</taxon>
        <taxon>Pleurodelinae</taxon>
        <taxon>Pleurodeles</taxon>
    </lineage>
</organism>
<evidence type="ECO:0000313" key="2">
    <source>
        <dbReference type="EMBL" id="KAJ1184461.1"/>
    </source>
</evidence>
<sequence>MCVPDTPSACELHEYWRHCRSCLRCLRIEHVLGGCWGKPTASWYQTQKELRVRRAALGLGGPLSAVCTCMISPGAAQCTAGVPSKQKHTEVHQKDPWVVSGTLVTANRKQDTVTRIFKVVRMTDSDVVMEKNMSPANSDEVGDGGMVDHCDNGSTYQSQGLAAADPLSFGPRSTDVQNSERRQASEPEVPEMVPVSSSISRQGLERYSLHPNPSCLTRLQGFVVD</sequence>
<dbReference type="EMBL" id="JANPWB010000005">
    <property type="protein sequence ID" value="KAJ1184461.1"/>
    <property type="molecule type" value="Genomic_DNA"/>
</dbReference>
<evidence type="ECO:0000256" key="1">
    <source>
        <dbReference type="SAM" id="MobiDB-lite"/>
    </source>
</evidence>
<evidence type="ECO:0000313" key="3">
    <source>
        <dbReference type="Proteomes" id="UP001066276"/>
    </source>
</evidence>
<keyword evidence="3" id="KW-1185">Reference proteome</keyword>
<name>A0AAV7U7F0_PLEWA</name>
<feature type="region of interest" description="Disordered" evidence="1">
    <location>
        <begin position="164"/>
        <end position="197"/>
    </location>
</feature>